<accession>A0ABW2SWP7</accession>
<proteinExistence type="predicted"/>
<protein>
    <submittedName>
        <fullName evidence="1">Uncharacterized protein</fullName>
    </submittedName>
</protein>
<evidence type="ECO:0000313" key="2">
    <source>
        <dbReference type="Proteomes" id="UP001596514"/>
    </source>
</evidence>
<name>A0ABW2SWP7_9ACTN</name>
<dbReference type="Proteomes" id="UP001596514">
    <property type="component" value="Unassembled WGS sequence"/>
</dbReference>
<keyword evidence="2" id="KW-1185">Reference proteome</keyword>
<organism evidence="1 2">
    <name type="scientific">Streptosporangium amethystogenes subsp. fukuiense</name>
    <dbReference type="NCBI Taxonomy" id="698418"/>
    <lineage>
        <taxon>Bacteria</taxon>
        <taxon>Bacillati</taxon>
        <taxon>Actinomycetota</taxon>
        <taxon>Actinomycetes</taxon>
        <taxon>Streptosporangiales</taxon>
        <taxon>Streptosporangiaceae</taxon>
        <taxon>Streptosporangium</taxon>
    </lineage>
</organism>
<reference evidence="2" key="1">
    <citation type="journal article" date="2019" name="Int. J. Syst. Evol. Microbiol.">
        <title>The Global Catalogue of Microorganisms (GCM) 10K type strain sequencing project: providing services to taxonomists for standard genome sequencing and annotation.</title>
        <authorList>
            <consortium name="The Broad Institute Genomics Platform"/>
            <consortium name="The Broad Institute Genome Sequencing Center for Infectious Disease"/>
            <person name="Wu L."/>
            <person name="Ma J."/>
        </authorList>
    </citation>
    <scope>NUCLEOTIDE SEQUENCE [LARGE SCALE GENOMIC DNA]</scope>
    <source>
        <strain evidence="2">JCM 10083</strain>
    </source>
</reference>
<sequence length="170" mass="18222">MTQVDYRLQEGAGCRSKPHIEASAEPSVEHRGDAQLAYRLADERGLMWIGEGLRDVGIVPGSTLRPADHEAARAIMDGVDPRSGEILVAAKKAVDPRAMLAGVPLLQALEKSAHDHGLRNVGALLVDNAKMAKRAARLERGVQRKGEAYVLAYEDARKLAKAAGLDLAAI</sequence>
<dbReference type="EMBL" id="JBHTEE010000001">
    <property type="protein sequence ID" value="MFC7600099.1"/>
    <property type="molecule type" value="Genomic_DNA"/>
</dbReference>
<comment type="caution">
    <text evidence="1">The sequence shown here is derived from an EMBL/GenBank/DDBJ whole genome shotgun (WGS) entry which is preliminary data.</text>
</comment>
<evidence type="ECO:0000313" key="1">
    <source>
        <dbReference type="EMBL" id="MFC7600099.1"/>
    </source>
</evidence>
<gene>
    <name evidence="1" type="ORF">ACFQVD_08260</name>
</gene>
<dbReference type="RefSeq" id="WP_343966283.1">
    <property type="nucleotide sequence ID" value="NZ_BAAAGK010000039.1"/>
</dbReference>